<dbReference type="Proteomes" id="UP000318010">
    <property type="component" value="Unassembled WGS sequence"/>
</dbReference>
<evidence type="ECO:0000313" key="2">
    <source>
        <dbReference type="EMBL" id="TWR26914.1"/>
    </source>
</evidence>
<dbReference type="RefSeq" id="WP_146270023.1">
    <property type="nucleotide sequence ID" value="NZ_VOEI01000002.1"/>
</dbReference>
<feature type="region of interest" description="Disordered" evidence="1">
    <location>
        <begin position="1"/>
        <end position="21"/>
    </location>
</feature>
<comment type="caution">
    <text evidence="2">The sequence shown here is derived from an EMBL/GenBank/DDBJ whole genome shotgun (WGS) entry which is preliminary data.</text>
</comment>
<dbReference type="OrthoDB" id="798816at2"/>
<feature type="compositionally biased region" description="Basic residues" evidence="1">
    <location>
        <begin position="1"/>
        <end position="17"/>
    </location>
</feature>
<accession>A0A563U6H0</accession>
<gene>
    <name evidence="2" type="ORF">FPZ42_07720</name>
</gene>
<protein>
    <submittedName>
        <fullName evidence="2">Uncharacterized protein</fullName>
    </submittedName>
</protein>
<evidence type="ECO:0000313" key="3">
    <source>
        <dbReference type="Proteomes" id="UP000318010"/>
    </source>
</evidence>
<dbReference type="AlphaFoldDB" id="A0A563U6H0"/>
<keyword evidence="3" id="KW-1185">Reference proteome</keyword>
<proteinExistence type="predicted"/>
<evidence type="ECO:0000256" key="1">
    <source>
        <dbReference type="SAM" id="MobiDB-lite"/>
    </source>
</evidence>
<name>A0A563U6H0_9SPHI</name>
<dbReference type="EMBL" id="VOEI01000002">
    <property type="protein sequence ID" value="TWR26914.1"/>
    <property type="molecule type" value="Genomic_DNA"/>
</dbReference>
<organism evidence="2 3">
    <name type="scientific">Mucilaginibacter achroorhodeus</name>
    <dbReference type="NCBI Taxonomy" id="2599294"/>
    <lineage>
        <taxon>Bacteria</taxon>
        <taxon>Pseudomonadati</taxon>
        <taxon>Bacteroidota</taxon>
        <taxon>Sphingobacteriia</taxon>
        <taxon>Sphingobacteriales</taxon>
        <taxon>Sphingobacteriaceae</taxon>
        <taxon>Mucilaginibacter</taxon>
    </lineage>
</organism>
<sequence length="96" mass="10941">MFHKGQQKTGGRKKGTKNKTTQEIRDAIQLVLSDKVDQLAEDLAKMDKFKQWTILNAVAKYVLPTLNKNDDTVEHTGEININISFEDIDHKNDADE</sequence>
<reference evidence="2 3" key="1">
    <citation type="submission" date="2019-07" db="EMBL/GenBank/DDBJ databases">
        <authorList>
            <person name="Kim J."/>
        </authorList>
    </citation>
    <scope>NUCLEOTIDE SEQUENCE [LARGE SCALE GENOMIC DNA]</scope>
    <source>
        <strain evidence="2 3">MJ1a</strain>
    </source>
</reference>